<feature type="compositionally biased region" description="Basic residues" evidence="1">
    <location>
        <begin position="85"/>
        <end position="97"/>
    </location>
</feature>
<evidence type="ECO:0000256" key="2">
    <source>
        <dbReference type="SAM" id="SignalP"/>
    </source>
</evidence>
<sequence length="164" mass="17901">MVLLLLSSLDRHTSADYGSQQRVGGIHWFTTIPVRVRSVFSAPRCWLASSSSVGGPGIVTHCRSSAILLTRLHNKRVSRPERASPPRHRDRAVTTRRKVPPRASVLRLRLPPATPAGRCPQPHAKTPSLPTPASGARRPAPFSNPLHAFLPAHLGPLHCHAPCR</sequence>
<feature type="signal peptide" evidence="2">
    <location>
        <begin position="1"/>
        <end position="15"/>
    </location>
</feature>
<gene>
    <name evidence="3" type="ORF">chiPu_0027106</name>
</gene>
<dbReference type="EMBL" id="BEZZ01095310">
    <property type="protein sequence ID" value="GCC42955.1"/>
    <property type="molecule type" value="Genomic_DNA"/>
</dbReference>
<feature type="chain" id="PRO_5019526538" evidence="2">
    <location>
        <begin position="16"/>
        <end position="164"/>
    </location>
</feature>
<feature type="region of interest" description="Disordered" evidence="1">
    <location>
        <begin position="109"/>
        <end position="142"/>
    </location>
</feature>
<proteinExistence type="predicted"/>
<keyword evidence="2" id="KW-0732">Signal</keyword>
<evidence type="ECO:0000256" key="1">
    <source>
        <dbReference type="SAM" id="MobiDB-lite"/>
    </source>
</evidence>
<accession>A0A401TJZ2</accession>
<reference evidence="3 4" key="1">
    <citation type="journal article" date="2018" name="Nat. Ecol. Evol.">
        <title>Shark genomes provide insights into elasmobranch evolution and the origin of vertebrates.</title>
        <authorList>
            <person name="Hara Y"/>
            <person name="Yamaguchi K"/>
            <person name="Onimaru K"/>
            <person name="Kadota M"/>
            <person name="Koyanagi M"/>
            <person name="Keeley SD"/>
            <person name="Tatsumi K"/>
            <person name="Tanaka K"/>
            <person name="Motone F"/>
            <person name="Kageyama Y"/>
            <person name="Nozu R"/>
            <person name="Adachi N"/>
            <person name="Nishimura O"/>
            <person name="Nakagawa R"/>
            <person name="Tanegashima C"/>
            <person name="Kiyatake I"/>
            <person name="Matsumoto R"/>
            <person name="Murakumo K"/>
            <person name="Nishida K"/>
            <person name="Terakita A"/>
            <person name="Kuratani S"/>
            <person name="Sato K"/>
            <person name="Hyodo S Kuraku.S."/>
        </authorList>
    </citation>
    <scope>NUCLEOTIDE SEQUENCE [LARGE SCALE GENOMIC DNA]</scope>
</reference>
<comment type="caution">
    <text evidence="3">The sequence shown here is derived from an EMBL/GenBank/DDBJ whole genome shotgun (WGS) entry which is preliminary data.</text>
</comment>
<dbReference type="AlphaFoldDB" id="A0A401TJZ2"/>
<protein>
    <submittedName>
        <fullName evidence="3">Uncharacterized protein</fullName>
    </submittedName>
</protein>
<organism evidence="3 4">
    <name type="scientific">Chiloscyllium punctatum</name>
    <name type="common">Brownbanded bambooshark</name>
    <name type="synonym">Hemiscyllium punctatum</name>
    <dbReference type="NCBI Taxonomy" id="137246"/>
    <lineage>
        <taxon>Eukaryota</taxon>
        <taxon>Metazoa</taxon>
        <taxon>Chordata</taxon>
        <taxon>Craniata</taxon>
        <taxon>Vertebrata</taxon>
        <taxon>Chondrichthyes</taxon>
        <taxon>Elasmobranchii</taxon>
        <taxon>Galeomorphii</taxon>
        <taxon>Galeoidea</taxon>
        <taxon>Orectolobiformes</taxon>
        <taxon>Hemiscylliidae</taxon>
        <taxon>Chiloscyllium</taxon>
    </lineage>
</organism>
<evidence type="ECO:0000313" key="3">
    <source>
        <dbReference type="EMBL" id="GCC42955.1"/>
    </source>
</evidence>
<evidence type="ECO:0000313" key="4">
    <source>
        <dbReference type="Proteomes" id="UP000287033"/>
    </source>
</evidence>
<dbReference type="Proteomes" id="UP000287033">
    <property type="component" value="Unassembled WGS sequence"/>
</dbReference>
<name>A0A401TJZ2_CHIPU</name>
<feature type="region of interest" description="Disordered" evidence="1">
    <location>
        <begin position="76"/>
        <end position="97"/>
    </location>
</feature>
<keyword evidence="4" id="KW-1185">Reference proteome</keyword>